<dbReference type="RefSeq" id="WP_214544279.1">
    <property type="nucleotide sequence ID" value="NZ_JAHEWS010000009.1"/>
</dbReference>
<evidence type="ECO:0000256" key="1">
    <source>
        <dbReference type="SAM" id="MobiDB-lite"/>
    </source>
</evidence>
<organism evidence="2 3">
    <name type="scientific">Curtobacterium aurantiacum</name>
    <dbReference type="NCBI Taxonomy" id="3236919"/>
    <lineage>
        <taxon>Bacteria</taxon>
        <taxon>Bacillati</taxon>
        <taxon>Actinomycetota</taxon>
        <taxon>Actinomycetes</taxon>
        <taxon>Micrococcales</taxon>
        <taxon>Microbacteriaceae</taxon>
        <taxon>Curtobacterium</taxon>
    </lineage>
</organism>
<name>A0ABS5VE39_9MICO</name>
<sequence>MSGGISVASQKATTGRVDWGEVGKETAIGAVTGMIGGGTGAALTRRLGSGILKRAAAGAGSGATEGGATGLADHATSPGPHTVTGALGAMASSAVVGAATGGATAGGPKWLDFDDTKKFVGWSYHMGHVDESTVLHRSGDIDGRHTGNWWSTDAPTGIEKVRSEKALPETWPDGNDSKQNSGFTARFDQKMPAYRGFAAPQRDLNGSVYRGGGNQTYVPDGWSHADVIKSWPLAP</sequence>
<evidence type="ECO:0000313" key="2">
    <source>
        <dbReference type="EMBL" id="MBT1587748.1"/>
    </source>
</evidence>
<accession>A0ABS5VE39</accession>
<comment type="caution">
    <text evidence="2">The sequence shown here is derived from an EMBL/GenBank/DDBJ whole genome shotgun (WGS) entry which is preliminary data.</text>
</comment>
<feature type="region of interest" description="Disordered" evidence="1">
    <location>
        <begin position="62"/>
        <end position="82"/>
    </location>
</feature>
<dbReference type="EMBL" id="JAHEWS010000009">
    <property type="protein sequence ID" value="MBT1587748.1"/>
    <property type="molecule type" value="Genomic_DNA"/>
</dbReference>
<reference evidence="2 3" key="1">
    <citation type="submission" date="2021-05" db="EMBL/GenBank/DDBJ databases">
        <title>Whole genome sequence of Curtobacterium flaccumfaciens pv. flaccumfaciens strain CFBP 8819.</title>
        <authorList>
            <person name="Osdaghi E."/>
            <person name="Taghouti G."/>
            <person name="Portier P."/>
            <person name="Fazliarab A."/>
            <person name="Taghavi S.M."/>
            <person name="Briand M."/>
            <person name="Le-Saux M."/>
            <person name="Jacques M.-A."/>
        </authorList>
    </citation>
    <scope>NUCLEOTIDE SEQUENCE [LARGE SCALE GENOMIC DNA]</scope>
    <source>
        <strain evidence="2 3">CFBP 8819</strain>
    </source>
</reference>
<gene>
    <name evidence="2" type="ORF">KK097_07955</name>
</gene>
<dbReference type="Proteomes" id="UP001519641">
    <property type="component" value="Unassembled WGS sequence"/>
</dbReference>
<protein>
    <submittedName>
        <fullName evidence="2">Uncharacterized protein</fullName>
    </submittedName>
</protein>
<proteinExistence type="predicted"/>
<evidence type="ECO:0000313" key="3">
    <source>
        <dbReference type="Proteomes" id="UP001519641"/>
    </source>
</evidence>
<keyword evidence="3" id="KW-1185">Reference proteome</keyword>